<organism evidence="1">
    <name type="scientific">uncultured Caudovirales phage</name>
    <dbReference type="NCBI Taxonomy" id="2100421"/>
    <lineage>
        <taxon>Viruses</taxon>
        <taxon>Duplodnaviria</taxon>
        <taxon>Heunggongvirae</taxon>
        <taxon>Uroviricota</taxon>
        <taxon>Caudoviricetes</taxon>
        <taxon>Peduoviridae</taxon>
        <taxon>Maltschvirus</taxon>
        <taxon>Maltschvirus maltsch</taxon>
    </lineage>
</organism>
<accession>A0A6J7WEX1</accession>
<reference evidence="1" key="1">
    <citation type="submission" date="2020-05" db="EMBL/GenBank/DDBJ databases">
        <authorList>
            <person name="Chiriac C."/>
            <person name="Salcher M."/>
            <person name="Ghai R."/>
            <person name="Kavagutti S V."/>
        </authorList>
    </citation>
    <scope>NUCLEOTIDE SEQUENCE</scope>
</reference>
<dbReference type="EMBL" id="LR798214">
    <property type="protein sequence ID" value="CAB5194816.1"/>
    <property type="molecule type" value="Genomic_DNA"/>
</dbReference>
<name>A0A6J7WEX1_9CAUD</name>
<gene>
    <name evidence="1" type="ORF">UFOVP171_29</name>
</gene>
<proteinExistence type="predicted"/>
<protein>
    <submittedName>
        <fullName evidence="1">Uncharacterized protein</fullName>
    </submittedName>
</protein>
<sequence>MTPQQAYEKRYAHIDHGQHTWDAAPPHVKEMWLAAWTIAWAMGEEAGREAVAGEYVDKMISVYQQREEK</sequence>
<evidence type="ECO:0000313" key="1">
    <source>
        <dbReference type="EMBL" id="CAB5194816.1"/>
    </source>
</evidence>